<evidence type="ECO:0000313" key="3">
    <source>
        <dbReference type="Proteomes" id="UP000289323"/>
    </source>
</evidence>
<gene>
    <name evidence="2" type="ORF">TT172_LOCUS1627</name>
</gene>
<feature type="compositionally biased region" description="Polar residues" evidence="1">
    <location>
        <begin position="23"/>
        <end position="36"/>
    </location>
</feature>
<dbReference type="EMBL" id="OUUZ01000001">
    <property type="protein sequence ID" value="SPQ19208.1"/>
    <property type="molecule type" value="Genomic_DNA"/>
</dbReference>
<feature type="compositionally biased region" description="Polar residues" evidence="1">
    <location>
        <begin position="1"/>
        <end position="16"/>
    </location>
</feature>
<sequence length="198" mass="20481">MSANPDSVGNQGQFHSSVPPAQPLTTSGHQLGQQVGNEAVPEFRAKTYPPGTAPKEDSYQPNPIHEVPGQALNPDATAETGGRTGALDMPGATSGEVYSQSTFARPMQGQTGREAHSQMPGRKGEPKMHAGKRKKERSGLEGVGATASTSDETVEGRARALGADLPEGVERGVRGTGPAAEEMIPASAAEVAAEKRTS</sequence>
<name>A0A3S4C1T3_9PEZI</name>
<dbReference type="Proteomes" id="UP000289323">
    <property type="component" value="Unassembled WGS sequence"/>
</dbReference>
<evidence type="ECO:0000313" key="2">
    <source>
        <dbReference type="EMBL" id="SPQ19208.1"/>
    </source>
</evidence>
<protein>
    <submittedName>
        <fullName evidence="2">55a3704e-fee5-4308-abbe-df42e86bd49f</fullName>
    </submittedName>
</protein>
<evidence type="ECO:0000256" key="1">
    <source>
        <dbReference type="SAM" id="MobiDB-lite"/>
    </source>
</evidence>
<reference evidence="2 3" key="1">
    <citation type="submission" date="2018-04" db="EMBL/GenBank/DDBJ databases">
        <authorList>
            <person name="Huttner S."/>
            <person name="Dainat J."/>
        </authorList>
    </citation>
    <scope>NUCLEOTIDE SEQUENCE [LARGE SCALE GENOMIC DNA]</scope>
</reference>
<proteinExistence type="predicted"/>
<dbReference type="AlphaFoldDB" id="A0A3S4C1T3"/>
<accession>A0A3S4C1T3</accession>
<feature type="compositionally biased region" description="Polar residues" evidence="1">
    <location>
        <begin position="96"/>
        <end position="111"/>
    </location>
</feature>
<organism evidence="2 3">
    <name type="scientific">Thermothielavioides terrestris</name>
    <dbReference type="NCBI Taxonomy" id="2587410"/>
    <lineage>
        <taxon>Eukaryota</taxon>
        <taxon>Fungi</taxon>
        <taxon>Dikarya</taxon>
        <taxon>Ascomycota</taxon>
        <taxon>Pezizomycotina</taxon>
        <taxon>Sordariomycetes</taxon>
        <taxon>Sordariomycetidae</taxon>
        <taxon>Sordariales</taxon>
        <taxon>Chaetomiaceae</taxon>
        <taxon>Thermothielavioides</taxon>
    </lineage>
</organism>
<feature type="region of interest" description="Disordered" evidence="1">
    <location>
        <begin position="1"/>
        <end position="198"/>
    </location>
</feature>